<organism evidence="2 3">
    <name type="scientific">Puccinia sorghi</name>
    <dbReference type="NCBI Taxonomy" id="27349"/>
    <lineage>
        <taxon>Eukaryota</taxon>
        <taxon>Fungi</taxon>
        <taxon>Dikarya</taxon>
        <taxon>Basidiomycota</taxon>
        <taxon>Pucciniomycotina</taxon>
        <taxon>Pucciniomycetes</taxon>
        <taxon>Pucciniales</taxon>
        <taxon>Pucciniaceae</taxon>
        <taxon>Puccinia</taxon>
    </lineage>
</organism>
<dbReference type="AlphaFoldDB" id="A0A0L6VHU2"/>
<keyword evidence="3" id="KW-1185">Reference proteome</keyword>
<evidence type="ECO:0000256" key="1">
    <source>
        <dbReference type="SAM" id="MobiDB-lite"/>
    </source>
</evidence>
<gene>
    <name evidence="2" type="ORF">VP01_156g1</name>
</gene>
<accession>A0A0L6VHU2</accession>
<dbReference type="Proteomes" id="UP000037035">
    <property type="component" value="Unassembled WGS sequence"/>
</dbReference>
<dbReference type="VEuPathDB" id="FungiDB:VP01_156g1"/>
<dbReference type="EMBL" id="LAVV01006330">
    <property type="protein sequence ID" value="KNZ60323.1"/>
    <property type="molecule type" value="Genomic_DNA"/>
</dbReference>
<sequence length="229" mass="26224">MVSNHGSNLMVSNHGCDTRDDEETRKQNDTKYSERGLQALTPEDLARLENFYDGVRSHLAEFNNTSNHPGLSEEEFDAFMGELGYLRRAAETLDEATYHEQTRFLTAAEGDVLQVQQVVVARREAVAILDSLVRTNLDTYMPVSLHLVYLVIVVPPLFSFSSSSLLRFSQVNTLPSSARRPLSPILCYEPSLTFEQDSSRYFTLNPNQPTTLIYIIRTHYHVRIRRIFY</sequence>
<feature type="compositionally biased region" description="Polar residues" evidence="1">
    <location>
        <begin position="1"/>
        <end position="11"/>
    </location>
</feature>
<feature type="compositionally biased region" description="Basic and acidic residues" evidence="1">
    <location>
        <begin position="16"/>
        <end position="34"/>
    </location>
</feature>
<comment type="caution">
    <text evidence="2">The sequence shown here is derived from an EMBL/GenBank/DDBJ whole genome shotgun (WGS) entry which is preliminary data.</text>
</comment>
<evidence type="ECO:0000313" key="2">
    <source>
        <dbReference type="EMBL" id="KNZ60323.1"/>
    </source>
</evidence>
<name>A0A0L6VHU2_9BASI</name>
<proteinExistence type="predicted"/>
<feature type="region of interest" description="Disordered" evidence="1">
    <location>
        <begin position="1"/>
        <end position="38"/>
    </location>
</feature>
<evidence type="ECO:0000313" key="3">
    <source>
        <dbReference type="Proteomes" id="UP000037035"/>
    </source>
</evidence>
<protein>
    <submittedName>
        <fullName evidence="2">Uncharacterized protein</fullName>
    </submittedName>
</protein>
<dbReference type="STRING" id="27349.A0A0L6VHU2"/>
<reference evidence="2 3" key="1">
    <citation type="submission" date="2015-08" db="EMBL/GenBank/DDBJ databases">
        <title>Next Generation Sequencing and Analysis of the Genome of Puccinia sorghi L Schw, the Causal Agent of Maize Common Rust.</title>
        <authorList>
            <person name="Rochi L."/>
            <person name="Burguener G."/>
            <person name="Darino M."/>
            <person name="Turjanski A."/>
            <person name="Kreff E."/>
            <person name="Dieguez M.J."/>
            <person name="Sacco F."/>
        </authorList>
    </citation>
    <scope>NUCLEOTIDE SEQUENCE [LARGE SCALE GENOMIC DNA]</scope>
    <source>
        <strain evidence="2 3">RO10H11247</strain>
    </source>
</reference>